<protein>
    <submittedName>
        <fullName evidence="1">Uncharacterized protein</fullName>
    </submittedName>
</protein>
<evidence type="ECO:0000313" key="2">
    <source>
        <dbReference type="Proteomes" id="UP000298030"/>
    </source>
</evidence>
<gene>
    <name evidence="1" type="ORF">FA13DRAFT_1732197</name>
</gene>
<dbReference type="Proteomes" id="UP000298030">
    <property type="component" value="Unassembled WGS sequence"/>
</dbReference>
<reference evidence="1 2" key="1">
    <citation type="journal article" date="2019" name="Nat. Ecol. Evol.">
        <title>Megaphylogeny resolves global patterns of mushroom evolution.</title>
        <authorList>
            <person name="Varga T."/>
            <person name="Krizsan K."/>
            <person name="Foldi C."/>
            <person name="Dima B."/>
            <person name="Sanchez-Garcia M."/>
            <person name="Sanchez-Ramirez S."/>
            <person name="Szollosi G.J."/>
            <person name="Szarkandi J.G."/>
            <person name="Papp V."/>
            <person name="Albert L."/>
            <person name="Andreopoulos W."/>
            <person name="Angelini C."/>
            <person name="Antonin V."/>
            <person name="Barry K.W."/>
            <person name="Bougher N.L."/>
            <person name="Buchanan P."/>
            <person name="Buyck B."/>
            <person name="Bense V."/>
            <person name="Catcheside P."/>
            <person name="Chovatia M."/>
            <person name="Cooper J."/>
            <person name="Damon W."/>
            <person name="Desjardin D."/>
            <person name="Finy P."/>
            <person name="Geml J."/>
            <person name="Haridas S."/>
            <person name="Hughes K."/>
            <person name="Justo A."/>
            <person name="Karasinski D."/>
            <person name="Kautmanova I."/>
            <person name="Kiss B."/>
            <person name="Kocsube S."/>
            <person name="Kotiranta H."/>
            <person name="LaButti K.M."/>
            <person name="Lechner B.E."/>
            <person name="Liimatainen K."/>
            <person name="Lipzen A."/>
            <person name="Lukacs Z."/>
            <person name="Mihaltcheva S."/>
            <person name="Morgado L.N."/>
            <person name="Niskanen T."/>
            <person name="Noordeloos M.E."/>
            <person name="Ohm R.A."/>
            <person name="Ortiz-Santana B."/>
            <person name="Ovrebo C."/>
            <person name="Racz N."/>
            <person name="Riley R."/>
            <person name="Savchenko A."/>
            <person name="Shiryaev A."/>
            <person name="Soop K."/>
            <person name="Spirin V."/>
            <person name="Szebenyi C."/>
            <person name="Tomsovsky M."/>
            <person name="Tulloss R.E."/>
            <person name="Uehling J."/>
            <person name="Grigoriev I.V."/>
            <person name="Vagvolgyi C."/>
            <person name="Papp T."/>
            <person name="Martin F.M."/>
            <person name="Miettinen O."/>
            <person name="Hibbett D.S."/>
            <person name="Nagy L.G."/>
        </authorList>
    </citation>
    <scope>NUCLEOTIDE SEQUENCE [LARGE SCALE GENOMIC DNA]</scope>
    <source>
        <strain evidence="1 2">FP101781</strain>
    </source>
</reference>
<accession>A0A4Y7TD81</accession>
<comment type="caution">
    <text evidence="1">The sequence shown here is derived from an EMBL/GenBank/DDBJ whole genome shotgun (WGS) entry which is preliminary data.</text>
</comment>
<proteinExistence type="predicted"/>
<keyword evidence="2" id="KW-1185">Reference proteome</keyword>
<evidence type="ECO:0000313" key="1">
    <source>
        <dbReference type="EMBL" id="TEB31898.1"/>
    </source>
</evidence>
<dbReference type="EMBL" id="QPFP01000017">
    <property type="protein sequence ID" value="TEB31898.1"/>
    <property type="molecule type" value="Genomic_DNA"/>
</dbReference>
<sequence>MQEAPFIHADYPDGYASAQSALQLSGSLSLKTECALGSLCHQSLAFHFSRENCGSSDLTQEPQSRLGGGRSVTVGYLLVYS</sequence>
<dbReference type="AlphaFoldDB" id="A0A4Y7TD81"/>
<name>A0A4Y7TD81_COPMI</name>
<organism evidence="1 2">
    <name type="scientific">Coprinellus micaceus</name>
    <name type="common">Glistening ink-cap mushroom</name>
    <name type="synonym">Coprinus micaceus</name>
    <dbReference type="NCBI Taxonomy" id="71717"/>
    <lineage>
        <taxon>Eukaryota</taxon>
        <taxon>Fungi</taxon>
        <taxon>Dikarya</taxon>
        <taxon>Basidiomycota</taxon>
        <taxon>Agaricomycotina</taxon>
        <taxon>Agaricomycetes</taxon>
        <taxon>Agaricomycetidae</taxon>
        <taxon>Agaricales</taxon>
        <taxon>Agaricineae</taxon>
        <taxon>Psathyrellaceae</taxon>
        <taxon>Coprinellus</taxon>
    </lineage>
</organism>